<keyword evidence="1" id="KW-0732">Signal</keyword>
<evidence type="ECO:0000256" key="1">
    <source>
        <dbReference type="SAM" id="SignalP"/>
    </source>
</evidence>
<sequence length="238" mass="25672">MSFFSKKALSLILSTTLVTSSVFGGSAAVFANEVENPVTSQEESVNESNLSQELIDTMDQYIILNESGEFFIDPSVDLSTILSEEELKNVEESIENANTLNSETIENQDVNPGNVVINNESVTLSIYDSELFPQNNGAVMARAYYSGVTKISSYWWGFKIYLSKTVVNTAGSAAIGAAGYLASTLKVPHPIGYAIAAGLGAAGYLGTNIPYGVELRINKTFVSSKVRYIPTGVKYQSK</sequence>
<feature type="chain" id="PRO_5043801489" description="Secreted protein" evidence="1">
    <location>
        <begin position="32"/>
        <end position="238"/>
    </location>
</feature>
<evidence type="ECO:0000313" key="2">
    <source>
        <dbReference type="EMBL" id="MDM5451011.1"/>
    </source>
</evidence>
<dbReference type="AlphaFoldDB" id="A0AAW7IIB9"/>
<dbReference type="RefSeq" id="WP_289319181.1">
    <property type="nucleotide sequence ID" value="NZ_JAUCEY010000007.1"/>
</dbReference>
<proteinExistence type="predicted"/>
<protein>
    <recommendedName>
        <fullName evidence="4">Secreted protein</fullName>
    </recommendedName>
</protein>
<evidence type="ECO:0008006" key="4">
    <source>
        <dbReference type="Google" id="ProtNLM"/>
    </source>
</evidence>
<feature type="signal peptide" evidence="1">
    <location>
        <begin position="1"/>
        <end position="31"/>
    </location>
</feature>
<evidence type="ECO:0000313" key="3">
    <source>
        <dbReference type="Proteomes" id="UP001234602"/>
    </source>
</evidence>
<organism evidence="2 3">
    <name type="scientific">Peribacillus simplex</name>
    <dbReference type="NCBI Taxonomy" id="1478"/>
    <lineage>
        <taxon>Bacteria</taxon>
        <taxon>Bacillati</taxon>
        <taxon>Bacillota</taxon>
        <taxon>Bacilli</taxon>
        <taxon>Bacillales</taxon>
        <taxon>Bacillaceae</taxon>
        <taxon>Peribacillus</taxon>
    </lineage>
</organism>
<dbReference type="Proteomes" id="UP001234602">
    <property type="component" value="Unassembled WGS sequence"/>
</dbReference>
<name>A0AAW7IIB9_9BACI</name>
<dbReference type="EMBL" id="JAUCEY010000007">
    <property type="protein sequence ID" value="MDM5451011.1"/>
    <property type="molecule type" value="Genomic_DNA"/>
</dbReference>
<accession>A0AAW7IIB9</accession>
<reference evidence="2" key="1">
    <citation type="submission" date="2023-06" db="EMBL/GenBank/DDBJ databases">
        <title>Comparative genomics of Bacillaceae isolates and their secondary metabolite potential.</title>
        <authorList>
            <person name="Song L."/>
            <person name="Nielsen L.J."/>
            <person name="Mohite O."/>
            <person name="Xu X."/>
            <person name="Weber T."/>
            <person name="Kovacs A.T."/>
        </authorList>
    </citation>
    <scope>NUCLEOTIDE SEQUENCE</scope>
    <source>
        <strain evidence="2">D8_B_37</strain>
    </source>
</reference>
<comment type="caution">
    <text evidence="2">The sequence shown here is derived from an EMBL/GenBank/DDBJ whole genome shotgun (WGS) entry which is preliminary data.</text>
</comment>
<gene>
    <name evidence="2" type="ORF">QUF89_01945</name>
</gene>